<proteinExistence type="predicted"/>
<keyword evidence="4" id="KW-1185">Reference proteome</keyword>
<accession>A0A4R4E506</accession>
<feature type="region of interest" description="Disordered" evidence="1">
    <location>
        <begin position="310"/>
        <end position="340"/>
    </location>
</feature>
<gene>
    <name evidence="3" type="ORF">E0485_22305</name>
</gene>
<organism evidence="3 4">
    <name type="scientific">Paenibacillus albiflavus</name>
    <dbReference type="NCBI Taxonomy" id="2545760"/>
    <lineage>
        <taxon>Bacteria</taxon>
        <taxon>Bacillati</taxon>
        <taxon>Bacillota</taxon>
        <taxon>Bacilli</taxon>
        <taxon>Bacillales</taxon>
        <taxon>Paenibacillaceae</taxon>
        <taxon>Paenibacillus</taxon>
    </lineage>
</organism>
<keyword evidence="2" id="KW-0732">Signal</keyword>
<dbReference type="EMBL" id="SKFG01000038">
    <property type="protein sequence ID" value="TCZ72320.1"/>
    <property type="molecule type" value="Genomic_DNA"/>
</dbReference>
<protein>
    <submittedName>
        <fullName evidence="3">Uncharacterized protein</fullName>
    </submittedName>
</protein>
<comment type="caution">
    <text evidence="3">The sequence shown here is derived from an EMBL/GenBank/DDBJ whole genome shotgun (WGS) entry which is preliminary data.</text>
</comment>
<dbReference type="OrthoDB" id="529831at2"/>
<evidence type="ECO:0000313" key="3">
    <source>
        <dbReference type="EMBL" id="TCZ72320.1"/>
    </source>
</evidence>
<name>A0A4R4E506_9BACL</name>
<feature type="signal peptide" evidence="2">
    <location>
        <begin position="1"/>
        <end position="27"/>
    </location>
</feature>
<dbReference type="RefSeq" id="WP_132420264.1">
    <property type="nucleotide sequence ID" value="NZ_SKFG01000038.1"/>
</dbReference>
<evidence type="ECO:0000256" key="1">
    <source>
        <dbReference type="SAM" id="MobiDB-lite"/>
    </source>
</evidence>
<feature type="compositionally biased region" description="Basic residues" evidence="1">
    <location>
        <begin position="320"/>
        <end position="335"/>
    </location>
</feature>
<dbReference type="Proteomes" id="UP000295418">
    <property type="component" value="Unassembled WGS sequence"/>
</dbReference>
<reference evidence="3 4" key="1">
    <citation type="submission" date="2019-03" db="EMBL/GenBank/DDBJ databases">
        <authorList>
            <person name="Kim M.K.M."/>
        </authorList>
    </citation>
    <scope>NUCLEOTIDE SEQUENCE [LARGE SCALE GENOMIC DNA]</scope>
    <source>
        <strain evidence="3 4">18JY21-1</strain>
    </source>
</reference>
<evidence type="ECO:0000313" key="4">
    <source>
        <dbReference type="Proteomes" id="UP000295418"/>
    </source>
</evidence>
<feature type="chain" id="PRO_5020298663" evidence="2">
    <location>
        <begin position="28"/>
        <end position="390"/>
    </location>
</feature>
<sequence length="390" mass="44453">MKKFHKMLAAITILGMLSFLVPNMTLAAQVIQSRSDPTIYLIVKSSPDANFTTQTQFRSANLLKELKQTASGPIAPLTLIADTVIHFHHQNQIIEYDVTSNGIVFDRTKHQILPLSKKTADQLQAEVQKIRNQHYGELISWDDLRTQIPKFAKFSITDLETGLTYQVQRRAGSSHIDAQPLTSKDSNTMKKIYNDKWSWDRRAVLIQYKDHSWAGSINGMPHGGDGIPSNDFKGHFCIHFKGSRTHKNNHLDLAHQVMNYKAAGKLEEFVQNLTPEQIAELWKFASNKQDQAILKAITWLGNPVYELDERPDSDAASAPKRAKKTKKQKRNKPKQKSTPIIRATHSNLIALVPVTSNYTLPNHKHVRGTIYLRMVRTSPMDRWVIYQIEK</sequence>
<dbReference type="AlphaFoldDB" id="A0A4R4E506"/>
<evidence type="ECO:0000256" key="2">
    <source>
        <dbReference type="SAM" id="SignalP"/>
    </source>
</evidence>